<dbReference type="Pfam" id="PF08241">
    <property type="entry name" value="Methyltransf_11"/>
    <property type="match status" value="1"/>
</dbReference>
<accession>A0A0D3IUM0</accession>
<evidence type="ECO:0000256" key="1">
    <source>
        <dbReference type="SAM" id="MobiDB-lite"/>
    </source>
</evidence>
<feature type="transmembrane region" description="Helical" evidence="2">
    <location>
        <begin position="23"/>
        <end position="44"/>
    </location>
</feature>
<evidence type="ECO:0000256" key="2">
    <source>
        <dbReference type="SAM" id="Phobius"/>
    </source>
</evidence>
<dbReference type="HOGENOM" id="CLU_636856_0_0_1"/>
<dbReference type="InterPro" id="IPR013216">
    <property type="entry name" value="Methyltransf_11"/>
</dbReference>
<dbReference type="AlphaFoldDB" id="A0A0D3IUM0"/>
<evidence type="ECO:0000313" key="4">
    <source>
        <dbReference type="EnsemblProtists" id="EOD14955"/>
    </source>
</evidence>
<keyword evidence="2" id="KW-1133">Transmembrane helix</keyword>
<keyword evidence="2" id="KW-0472">Membrane</keyword>
<organism evidence="4 5">
    <name type="scientific">Emiliania huxleyi (strain CCMP1516)</name>
    <dbReference type="NCBI Taxonomy" id="280463"/>
    <lineage>
        <taxon>Eukaryota</taxon>
        <taxon>Haptista</taxon>
        <taxon>Haptophyta</taxon>
        <taxon>Prymnesiophyceae</taxon>
        <taxon>Isochrysidales</taxon>
        <taxon>Noelaerhabdaceae</taxon>
        <taxon>Emiliania</taxon>
    </lineage>
</organism>
<keyword evidence="2" id="KW-0812">Transmembrane</keyword>
<dbReference type="Gene3D" id="3.40.50.150">
    <property type="entry name" value="Vaccinia Virus protein VP39"/>
    <property type="match status" value="1"/>
</dbReference>
<dbReference type="GO" id="GO:0008757">
    <property type="term" value="F:S-adenosylmethionine-dependent methyltransferase activity"/>
    <property type="evidence" value="ECO:0007669"/>
    <property type="project" value="InterPro"/>
</dbReference>
<dbReference type="GeneID" id="17260800"/>
<protein>
    <recommendedName>
        <fullName evidence="3">Methyltransferase type 11 domain-containing protein</fullName>
    </recommendedName>
</protein>
<feature type="region of interest" description="Disordered" evidence="1">
    <location>
        <begin position="92"/>
        <end position="111"/>
    </location>
</feature>
<dbReference type="RefSeq" id="XP_005767384.1">
    <property type="nucleotide sequence ID" value="XM_005767327.1"/>
</dbReference>
<name>A0A0D3IUM0_EMIH1</name>
<dbReference type="SUPFAM" id="SSF53335">
    <property type="entry name" value="S-adenosyl-L-methionine-dependent methyltransferases"/>
    <property type="match status" value="1"/>
</dbReference>
<keyword evidence="5" id="KW-1185">Reference proteome</keyword>
<dbReference type="EnsemblProtists" id="EOD14955">
    <property type="protein sequence ID" value="EOD14955"/>
    <property type="gene ID" value="EMIHUDRAFT_197640"/>
</dbReference>
<proteinExistence type="predicted"/>
<dbReference type="Proteomes" id="UP000013827">
    <property type="component" value="Unassembled WGS sequence"/>
</dbReference>
<feature type="domain" description="Methyltransferase type 11" evidence="3">
    <location>
        <begin position="230"/>
        <end position="336"/>
    </location>
</feature>
<dbReference type="PaxDb" id="2903-EOD14955"/>
<sequence length="431" mass="48305">MLRSAQTDEVATVWEISGPKTILVAYAIAFSTFSAGVWIGAAVYKEFEMPQQKTWQLQQNAQRNLFWWNSTRASGKQKHKHKSYAVKHKTAAAAQHNKTGVRREARQNKTHARRVAARAAARRTLEVVPRMLPRPPECAEDWGRDLQPPSKGPTILRDFSEASCACRSTKCSKLAITADLCSESARRVIWQLDPKKKQVGMHRKEWEYHYIIRALNASGKLRPGMRGIVFGVGRDPLVSYFASLGVRVLATDLGPKDTTAWDTVSKDSLFREHLLSRSQFDELVEFRAADMNDISTIDGQFDFVWSTGSVQHVGSIALGKAFAMASMLLLKPGGMAVHTTEFSLSSLEKTVDSVRGRKTNTVIWRRRDVEGLLGELRKSGYKTAETCLSAGRSGLDTLVDLPPYHPTRHLRLQVLKHVVTSFGWVAWTDRA</sequence>
<reference evidence="5" key="1">
    <citation type="journal article" date="2013" name="Nature">
        <title>Pan genome of the phytoplankton Emiliania underpins its global distribution.</title>
        <authorList>
            <person name="Read B.A."/>
            <person name="Kegel J."/>
            <person name="Klute M.J."/>
            <person name="Kuo A."/>
            <person name="Lefebvre S.C."/>
            <person name="Maumus F."/>
            <person name="Mayer C."/>
            <person name="Miller J."/>
            <person name="Monier A."/>
            <person name="Salamov A."/>
            <person name="Young J."/>
            <person name="Aguilar M."/>
            <person name="Claverie J.M."/>
            <person name="Frickenhaus S."/>
            <person name="Gonzalez K."/>
            <person name="Herman E.K."/>
            <person name="Lin Y.C."/>
            <person name="Napier J."/>
            <person name="Ogata H."/>
            <person name="Sarno A.F."/>
            <person name="Shmutz J."/>
            <person name="Schroeder D."/>
            <person name="de Vargas C."/>
            <person name="Verret F."/>
            <person name="von Dassow P."/>
            <person name="Valentin K."/>
            <person name="Van de Peer Y."/>
            <person name="Wheeler G."/>
            <person name="Dacks J.B."/>
            <person name="Delwiche C.F."/>
            <person name="Dyhrman S.T."/>
            <person name="Glockner G."/>
            <person name="John U."/>
            <person name="Richards T."/>
            <person name="Worden A.Z."/>
            <person name="Zhang X."/>
            <person name="Grigoriev I.V."/>
            <person name="Allen A.E."/>
            <person name="Bidle K."/>
            <person name="Borodovsky M."/>
            <person name="Bowler C."/>
            <person name="Brownlee C."/>
            <person name="Cock J.M."/>
            <person name="Elias M."/>
            <person name="Gladyshev V.N."/>
            <person name="Groth M."/>
            <person name="Guda C."/>
            <person name="Hadaegh A."/>
            <person name="Iglesias-Rodriguez M.D."/>
            <person name="Jenkins J."/>
            <person name="Jones B.M."/>
            <person name="Lawson T."/>
            <person name="Leese F."/>
            <person name="Lindquist E."/>
            <person name="Lobanov A."/>
            <person name="Lomsadze A."/>
            <person name="Malik S.B."/>
            <person name="Marsh M.E."/>
            <person name="Mackinder L."/>
            <person name="Mock T."/>
            <person name="Mueller-Roeber B."/>
            <person name="Pagarete A."/>
            <person name="Parker M."/>
            <person name="Probert I."/>
            <person name="Quesneville H."/>
            <person name="Raines C."/>
            <person name="Rensing S.A."/>
            <person name="Riano-Pachon D.M."/>
            <person name="Richier S."/>
            <person name="Rokitta S."/>
            <person name="Shiraiwa Y."/>
            <person name="Soanes D.M."/>
            <person name="van der Giezen M."/>
            <person name="Wahlund T.M."/>
            <person name="Williams B."/>
            <person name="Wilson W."/>
            <person name="Wolfe G."/>
            <person name="Wurch L.L."/>
        </authorList>
    </citation>
    <scope>NUCLEOTIDE SEQUENCE</scope>
</reference>
<reference evidence="4" key="2">
    <citation type="submission" date="2024-10" db="UniProtKB">
        <authorList>
            <consortium name="EnsemblProtists"/>
        </authorList>
    </citation>
    <scope>IDENTIFICATION</scope>
</reference>
<dbReference type="InterPro" id="IPR029063">
    <property type="entry name" value="SAM-dependent_MTases_sf"/>
</dbReference>
<evidence type="ECO:0000313" key="5">
    <source>
        <dbReference type="Proteomes" id="UP000013827"/>
    </source>
</evidence>
<dbReference type="KEGG" id="ehx:EMIHUDRAFT_197640"/>
<evidence type="ECO:0000259" key="3">
    <source>
        <dbReference type="Pfam" id="PF08241"/>
    </source>
</evidence>